<feature type="domain" description="Capsule synthesis protein CapA" evidence="2">
    <location>
        <begin position="16"/>
        <end position="297"/>
    </location>
</feature>
<reference evidence="4" key="1">
    <citation type="journal article" date="2019" name="Int. J. Syst. Evol. Microbiol.">
        <title>The Global Catalogue of Microorganisms (GCM) 10K type strain sequencing project: providing services to taxonomists for standard genome sequencing and annotation.</title>
        <authorList>
            <consortium name="The Broad Institute Genomics Platform"/>
            <consortium name="The Broad Institute Genome Sequencing Center for Infectious Disease"/>
            <person name="Wu L."/>
            <person name="Ma J."/>
        </authorList>
    </citation>
    <scope>NUCLEOTIDE SEQUENCE [LARGE SCALE GENOMIC DNA]</scope>
    <source>
        <strain evidence="4">CECT 7698</strain>
    </source>
</reference>
<dbReference type="CDD" id="cd07381">
    <property type="entry name" value="MPP_CapA"/>
    <property type="match status" value="1"/>
</dbReference>
<dbReference type="EMBL" id="JBHRUG010000013">
    <property type="protein sequence ID" value="MFC3283108.1"/>
    <property type="molecule type" value="Genomic_DNA"/>
</dbReference>
<name>A0ABV7LL20_9GAMM</name>
<evidence type="ECO:0000259" key="2">
    <source>
        <dbReference type="SMART" id="SM00854"/>
    </source>
</evidence>
<dbReference type="Gene3D" id="3.60.21.10">
    <property type="match status" value="1"/>
</dbReference>
<evidence type="ECO:0000313" key="4">
    <source>
        <dbReference type="Proteomes" id="UP001595579"/>
    </source>
</evidence>
<keyword evidence="4" id="KW-1185">Reference proteome</keyword>
<dbReference type="SMART" id="SM00854">
    <property type="entry name" value="PGA_cap"/>
    <property type="match status" value="1"/>
</dbReference>
<dbReference type="InterPro" id="IPR019079">
    <property type="entry name" value="Capsule_synth_CapA"/>
</dbReference>
<protein>
    <submittedName>
        <fullName evidence="3">CapA family protein</fullName>
    </submittedName>
</protein>
<organism evidence="3 4">
    <name type="scientific">Litchfieldella rifensis</name>
    <dbReference type="NCBI Taxonomy" id="762643"/>
    <lineage>
        <taxon>Bacteria</taxon>
        <taxon>Pseudomonadati</taxon>
        <taxon>Pseudomonadota</taxon>
        <taxon>Gammaproteobacteria</taxon>
        <taxon>Oceanospirillales</taxon>
        <taxon>Halomonadaceae</taxon>
        <taxon>Litchfieldella</taxon>
    </lineage>
</organism>
<dbReference type="PANTHER" id="PTHR33393">
    <property type="entry name" value="POLYGLUTAMINE SYNTHESIS ACCESSORY PROTEIN RV0574C-RELATED"/>
    <property type="match status" value="1"/>
</dbReference>
<dbReference type="PANTHER" id="PTHR33393:SF11">
    <property type="entry name" value="POLYGLUTAMINE SYNTHESIS ACCESSORY PROTEIN RV0574C-RELATED"/>
    <property type="match status" value="1"/>
</dbReference>
<sequence>MTTQPQAEPDTEQSVTLMLTGDVMTGRGIDQILPHPASPELYEPFVRDARDYVRLAERANGEVLRPAPFDYIWGDALAELARFGPAIRLINLETAVTRHATPWPDKGINYRMHPDNIGCLRAADVQCCTLANNHVLDWHYAGLEETLAVLERSGIAYAGAGENLADASRPARLPLASGGKVLVWSFGLTDSGIPEEWQATRSQAGVHLVHEDSPAEVEALARGIETEKGRGDIAVMSVHWGSNWGYEIPATHRHLAHRLIDAGADIIHGHSSHHPRGMEVYRGKPILYGCGDLINDYEGIGGHEEFHPDLALLIFCRWQLDREAPGALWMTPLRRRHFALEHVSEDEAHWLRDTLTQERRPGSPPLTVDRDNRLRWQHAQATATS</sequence>
<dbReference type="SUPFAM" id="SSF56300">
    <property type="entry name" value="Metallo-dependent phosphatases"/>
    <property type="match status" value="1"/>
</dbReference>
<dbReference type="Proteomes" id="UP001595579">
    <property type="component" value="Unassembled WGS sequence"/>
</dbReference>
<dbReference type="Pfam" id="PF09587">
    <property type="entry name" value="PGA_cap"/>
    <property type="match status" value="1"/>
</dbReference>
<comment type="similarity">
    <text evidence="1">Belongs to the CapA family.</text>
</comment>
<evidence type="ECO:0000313" key="3">
    <source>
        <dbReference type="EMBL" id="MFC3283108.1"/>
    </source>
</evidence>
<evidence type="ECO:0000256" key="1">
    <source>
        <dbReference type="ARBA" id="ARBA00005662"/>
    </source>
</evidence>
<comment type="caution">
    <text evidence="3">The sequence shown here is derived from an EMBL/GenBank/DDBJ whole genome shotgun (WGS) entry which is preliminary data.</text>
</comment>
<dbReference type="InterPro" id="IPR052169">
    <property type="entry name" value="CW_Biosynth-Accessory"/>
</dbReference>
<dbReference type="RefSeq" id="WP_386772177.1">
    <property type="nucleotide sequence ID" value="NZ_JBHRUG010000013.1"/>
</dbReference>
<gene>
    <name evidence="3" type="ORF">ACFOEV_05720</name>
</gene>
<dbReference type="InterPro" id="IPR029052">
    <property type="entry name" value="Metallo-depent_PP-like"/>
</dbReference>
<proteinExistence type="inferred from homology"/>
<accession>A0ABV7LL20</accession>